<evidence type="ECO:0000256" key="4">
    <source>
        <dbReference type="ARBA" id="ARBA00023136"/>
    </source>
</evidence>
<dbReference type="Pfam" id="PF03547">
    <property type="entry name" value="Mem_trans"/>
    <property type="match status" value="2"/>
</dbReference>
<evidence type="ECO:0000256" key="5">
    <source>
        <dbReference type="SAM" id="MobiDB-lite"/>
    </source>
</evidence>
<reference evidence="7" key="1">
    <citation type="submission" date="2022-07" db="EMBL/GenBank/DDBJ databases">
        <title>Phylogenomic reconstructions and comparative analyses of Kickxellomycotina fungi.</title>
        <authorList>
            <person name="Reynolds N.K."/>
            <person name="Stajich J.E."/>
            <person name="Barry K."/>
            <person name="Grigoriev I.V."/>
            <person name="Crous P."/>
            <person name="Smith M.E."/>
        </authorList>
    </citation>
    <scope>NUCLEOTIDE SEQUENCE</scope>
    <source>
        <strain evidence="7">RSA 861</strain>
    </source>
</reference>
<comment type="subcellular location">
    <subcellularLocation>
        <location evidence="1">Membrane</location>
        <topology evidence="1">Multi-pass membrane protein</topology>
    </subcellularLocation>
</comment>
<feature type="transmembrane region" description="Helical" evidence="6">
    <location>
        <begin position="484"/>
        <end position="511"/>
    </location>
</feature>
<sequence length="544" mass="57821">MQIGLSVLNMNFFTPCLLFASMIDTVSPEVIAELWPMVLFYFVFSAISLVISVVGCRILRISVGLHRFMMVALLFSNTNSLPISLLRGIMLSSGSSVLFNGPYDTPEKAAARAVSYAVIFVIFNNVFRWTVGVRLLAADSDKLGNQDVQATKLASHNRLVVVPSSVSLAIDSSASSVNMSPSSSAYGSTASLASPRSDQFDFPGDTPALTITECTPATERDSLLPGGVAPTSENLPSRAPRGQWATLFHRAHKLSHPVSKRLRKLAKSVNGLLNPPVYAIIAALAVQFIPGVHEVVMDPDSLFIPFIKAIQISGDAAIPVMLLSLGAQLGGVQLGMAGTLSRVARHLTPASFRSRMSSASSSSSNLAVPPALTLLDADVPAYASRTGANAGTSSLLVPGCRSDEVQVTTIHVPDSPSTETDALSQASSTAENSQIITSSTRGFSDGTKSIILTMVGRFIIFPAICIPMLLFLRPYIPIAAADPVFILTLMVLCCMPPAINLITVAQALGIFEEESAKLLFYTYITAVPVLTLLITIFLLVVSNS</sequence>
<dbReference type="PANTHER" id="PTHR31794:SF4">
    <property type="entry name" value="AUXIN EFFLUX TRANSPORTER FAMILY PROTEIN (EUROFUNG)"/>
    <property type="match status" value="1"/>
</dbReference>
<dbReference type="InterPro" id="IPR004776">
    <property type="entry name" value="Mem_transp_PIN-like"/>
</dbReference>
<dbReference type="GO" id="GO:0016020">
    <property type="term" value="C:membrane"/>
    <property type="evidence" value="ECO:0007669"/>
    <property type="project" value="UniProtKB-SubCell"/>
</dbReference>
<dbReference type="GO" id="GO:0055085">
    <property type="term" value="P:transmembrane transport"/>
    <property type="evidence" value="ECO:0007669"/>
    <property type="project" value="InterPro"/>
</dbReference>
<dbReference type="Proteomes" id="UP001150569">
    <property type="component" value="Unassembled WGS sequence"/>
</dbReference>
<feature type="region of interest" description="Disordered" evidence="5">
    <location>
        <begin position="412"/>
        <end position="432"/>
    </location>
</feature>
<evidence type="ECO:0000256" key="1">
    <source>
        <dbReference type="ARBA" id="ARBA00004141"/>
    </source>
</evidence>
<feature type="transmembrane region" description="Helical" evidence="6">
    <location>
        <begin position="518"/>
        <end position="541"/>
    </location>
</feature>
<name>A0A9W7ZUC1_9FUNG</name>
<evidence type="ECO:0000256" key="6">
    <source>
        <dbReference type="SAM" id="Phobius"/>
    </source>
</evidence>
<proteinExistence type="predicted"/>
<gene>
    <name evidence="7" type="ORF">IWQ60_009342</name>
</gene>
<feature type="transmembrane region" description="Helical" evidence="6">
    <location>
        <begin position="38"/>
        <end position="56"/>
    </location>
</feature>
<feature type="transmembrane region" description="Helical" evidence="6">
    <location>
        <begin position="450"/>
        <end position="472"/>
    </location>
</feature>
<evidence type="ECO:0000313" key="7">
    <source>
        <dbReference type="EMBL" id="KAJ1913136.1"/>
    </source>
</evidence>
<evidence type="ECO:0000313" key="8">
    <source>
        <dbReference type="Proteomes" id="UP001150569"/>
    </source>
</evidence>
<feature type="transmembrane region" description="Helical" evidence="6">
    <location>
        <begin position="109"/>
        <end position="127"/>
    </location>
</feature>
<comment type="caution">
    <text evidence="7">The sequence shown here is derived from an EMBL/GenBank/DDBJ whole genome shotgun (WGS) entry which is preliminary data.</text>
</comment>
<keyword evidence="3 6" id="KW-1133">Transmembrane helix</keyword>
<dbReference type="PANTHER" id="PTHR31794">
    <property type="entry name" value="AUXIN EFFLUX TRANSPORTER FAMILY PROTEIN (EUROFUNG)"/>
    <property type="match status" value="1"/>
</dbReference>
<keyword evidence="4 6" id="KW-0472">Membrane</keyword>
<keyword evidence="2 6" id="KW-0812">Transmembrane</keyword>
<feature type="transmembrane region" description="Helical" evidence="6">
    <location>
        <begin position="68"/>
        <end position="89"/>
    </location>
</feature>
<dbReference type="OrthoDB" id="10267235at2759"/>
<organism evidence="7 8">
    <name type="scientific">Tieghemiomyces parasiticus</name>
    <dbReference type="NCBI Taxonomy" id="78921"/>
    <lineage>
        <taxon>Eukaryota</taxon>
        <taxon>Fungi</taxon>
        <taxon>Fungi incertae sedis</taxon>
        <taxon>Zoopagomycota</taxon>
        <taxon>Kickxellomycotina</taxon>
        <taxon>Dimargaritomycetes</taxon>
        <taxon>Dimargaritales</taxon>
        <taxon>Dimargaritaceae</taxon>
        <taxon>Tieghemiomyces</taxon>
    </lineage>
</organism>
<evidence type="ECO:0008006" key="9">
    <source>
        <dbReference type="Google" id="ProtNLM"/>
    </source>
</evidence>
<evidence type="ECO:0000256" key="2">
    <source>
        <dbReference type="ARBA" id="ARBA00022692"/>
    </source>
</evidence>
<accession>A0A9W7ZUC1</accession>
<evidence type="ECO:0000256" key="3">
    <source>
        <dbReference type="ARBA" id="ARBA00022989"/>
    </source>
</evidence>
<dbReference type="EMBL" id="JANBPT010000772">
    <property type="protein sequence ID" value="KAJ1913136.1"/>
    <property type="molecule type" value="Genomic_DNA"/>
</dbReference>
<keyword evidence="8" id="KW-1185">Reference proteome</keyword>
<protein>
    <recommendedName>
        <fullName evidence="9">Auxin efflux carrier</fullName>
    </recommendedName>
</protein>
<dbReference type="AlphaFoldDB" id="A0A9W7ZUC1"/>
<dbReference type="GO" id="GO:0005783">
    <property type="term" value="C:endoplasmic reticulum"/>
    <property type="evidence" value="ECO:0007669"/>
    <property type="project" value="TreeGrafter"/>
</dbReference>
<feature type="transmembrane region" description="Helical" evidence="6">
    <location>
        <begin position="269"/>
        <end position="289"/>
    </location>
</feature>